<keyword evidence="2 4" id="KW-0863">Zinc-finger</keyword>
<protein>
    <recommendedName>
        <fullName evidence="12">Zinc finger, ZZ type</fullName>
    </recommendedName>
</protein>
<dbReference type="InterPro" id="IPR000270">
    <property type="entry name" value="PB1_dom"/>
</dbReference>
<dbReference type="PROSITE" id="PS50135">
    <property type="entry name" value="ZF_ZZ_2"/>
    <property type="match status" value="1"/>
</dbReference>
<dbReference type="CDD" id="cd02340">
    <property type="entry name" value="ZZ_NBR1_like"/>
    <property type="match status" value="1"/>
</dbReference>
<gene>
    <name evidence="9" type="ORF">M513_07684</name>
    <name evidence="10" type="ORF">M514_07684</name>
</gene>
<evidence type="ECO:0000256" key="4">
    <source>
        <dbReference type="PROSITE-ProRule" id="PRU00228"/>
    </source>
</evidence>
<dbReference type="Pfam" id="PF00569">
    <property type="entry name" value="ZZ"/>
    <property type="match status" value="1"/>
</dbReference>
<dbReference type="GO" id="GO:0016235">
    <property type="term" value="C:aggresome"/>
    <property type="evidence" value="ECO:0007669"/>
    <property type="project" value="TreeGrafter"/>
</dbReference>
<evidence type="ECO:0000313" key="10">
    <source>
        <dbReference type="EMBL" id="KFD61932.1"/>
    </source>
</evidence>
<sequence>MDSLVVKVCLTSGIRRFTLEKNNLSFDEFTKRIKSFLTDFSEDTHQLTYDDEQGERITFSTDMELVEAARVVEKTEDKVLRVYITDSSKEKGSALGADNKENVRRESALHPMVYCDVCNREIMGIRYKCLMCDDYDVCGMCEPSVVHDIDHIMLRVCRPRTNLALMVAVIRETFSDIPKCAMEKFDKLYSELKQCGKCNFISEQNPPEHNSTVPVKEKEDTPPADDTVASEKAKFADSPKDVNFIASVNHVAPAGEWTLIEKLESSGNSTENDTECNIDETKVINHPITLETDEQGIVYTTKKGFYYEGKGIHSDPVINGALQVMTAMGFVNCKSLVDILEKFSGNVNAALNELFLET</sequence>
<dbReference type="Gene3D" id="1.10.8.10">
    <property type="entry name" value="DNA helicase RuvA subunit, C-terminal domain"/>
    <property type="match status" value="1"/>
</dbReference>
<evidence type="ECO:0008006" key="12">
    <source>
        <dbReference type="Google" id="ProtNLM"/>
    </source>
</evidence>
<dbReference type="InterPro" id="IPR009060">
    <property type="entry name" value="UBA-like_sf"/>
</dbReference>
<dbReference type="CDD" id="cd05992">
    <property type="entry name" value="PB1"/>
    <property type="match status" value="1"/>
</dbReference>
<evidence type="ECO:0000259" key="6">
    <source>
        <dbReference type="PROSITE" id="PS50030"/>
    </source>
</evidence>
<evidence type="ECO:0000256" key="1">
    <source>
        <dbReference type="ARBA" id="ARBA00022723"/>
    </source>
</evidence>
<feature type="domain" description="UBA" evidence="6">
    <location>
        <begin position="313"/>
        <end position="357"/>
    </location>
</feature>
<dbReference type="SUPFAM" id="SSF57850">
    <property type="entry name" value="RING/U-box"/>
    <property type="match status" value="1"/>
</dbReference>
<keyword evidence="1" id="KW-0479">Metal-binding</keyword>
<dbReference type="AlphaFoldDB" id="A0A085MXI6"/>
<evidence type="ECO:0000259" key="7">
    <source>
        <dbReference type="PROSITE" id="PS50135"/>
    </source>
</evidence>
<dbReference type="Gene3D" id="3.10.20.90">
    <property type="entry name" value="Phosphatidylinositol 3-kinase Catalytic Subunit, Chain A, domain 1"/>
    <property type="match status" value="1"/>
</dbReference>
<dbReference type="InterPro" id="IPR043145">
    <property type="entry name" value="Znf_ZZ_sf"/>
</dbReference>
<dbReference type="InterPro" id="IPR053793">
    <property type="entry name" value="PB1-like"/>
</dbReference>
<dbReference type="GO" id="GO:0000423">
    <property type="term" value="P:mitophagy"/>
    <property type="evidence" value="ECO:0007669"/>
    <property type="project" value="TreeGrafter"/>
</dbReference>
<dbReference type="SMART" id="SM00291">
    <property type="entry name" value="ZnF_ZZ"/>
    <property type="match status" value="1"/>
</dbReference>
<dbReference type="GO" id="GO:0008270">
    <property type="term" value="F:zinc ion binding"/>
    <property type="evidence" value="ECO:0007669"/>
    <property type="project" value="UniProtKB-KW"/>
</dbReference>
<dbReference type="SUPFAM" id="SSF54277">
    <property type="entry name" value="CAD &amp; PB1 domains"/>
    <property type="match status" value="1"/>
</dbReference>
<dbReference type="InterPro" id="IPR052260">
    <property type="entry name" value="Autophagy_Rcpt_SigReg"/>
</dbReference>
<dbReference type="Pfam" id="PF00564">
    <property type="entry name" value="PB1"/>
    <property type="match status" value="1"/>
</dbReference>
<dbReference type="PROSITE" id="PS01357">
    <property type="entry name" value="ZF_ZZ_1"/>
    <property type="match status" value="1"/>
</dbReference>
<dbReference type="Gene3D" id="3.30.60.90">
    <property type="match status" value="1"/>
</dbReference>
<dbReference type="PANTHER" id="PTHR15090:SF0">
    <property type="entry name" value="SEQUESTOSOME-1"/>
    <property type="match status" value="1"/>
</dbReference>
<dbReference type="PANTHER" id="PTHR15090">
    <property type="entry name" value="SEQUESTOSOME 1-RELATED"/>
    <property type="match status" value="1"/>
</dbReference>
<dbReference type="GO" id="GO:0070530">
    <property type="term" value="F:K63-linked polyubiquitin modification-dependent protein binding"/>
    <property type="evidence" value="ECO:0007669"/>
    <property type="project" value="TreeGrafter"/>
</dbReference>
<evidence type="ECO:0000259" key="8">
    <source>
        <dbReference type="PROSITE" id="PS51745"/>
    </source>
</evidence>
<dbReference type="Proteomes" id="UP000030764">
    <property type="component" value="Unassembled WGS sequence"/>
</dbReference>
<dbReference type="GO" id="GO:0007032">
    <property type="term" value="P:endosome organization"/>
    <property type="evidence" value="ECO:0007669"/>
    <property type="project" value="TreeGrafter"/>
</dbReference>
<proteinExistence type="predicted"/>
<dbReference type="PROSITE" id="PS51745">
    <property type="entry name" value="PB1"/>
    <property type="match status" value="1"/>
</dbReference>
<evidence type="ECO:0000313" key="9">
    <source>
        <dbReference type="EMBL" id="KFD51471.1"/>
    </source>
</evidence>
<dbReference type="PROSITE" id="PS50030">
    <property type="entry name" value="UBA"/>
    <property type="match status" value="1"/>
</dbReference>
<dbReference type="GO" id="GO:0044753">
    <property type="term" value="C:amphisome"/>
    <property type="evidence" value="ECO:0007669"/>
    <property type="project" value="TreeGrafter"/>
</dbReference>
<evidence type="ECO:0000256" key="3">
    <source>
        <dbReference type="ARBA" id="ARBA00022833"/>
    </source>
</evidence>
<evidence type="ECO:0000256" key="5">
    <source>
        <dbReference type="SAM" id="MobiDB-lite"/>
    </source>
</evidence>
<dbReference type="InterPro" id="IPR000433">
    <property type="entry name" value="Znf_ZZ"/>
</dbReference>
<keyword evidence="11" id="KW-1185">Reference proteome</keyword>
<accession>A0A085MXI6</accession>
<dbReference type="SUPFAM" id="SSF46934">
    <property type="entry name" value="UBA-like"/>
    <property type="match status" value="1"/>
</dbReference>
<dbReference type="InterPro" id="IPR015940">
    <property type="entry name" value="UBA"/>
</dbReference>
<evidence type="ECO:0000313" key="11">
    <source>
        <dbReference type="Proteomes" id="UP000030764"/>
    </source>
</evidence>
<dbReference type="EMBL" id="KL363239">
    <property type="protein sequence ID" value="KFD51471.1"/>
    <property type="molecule type" value="Genomic_DNA"/>
</dbReference>
<feature type="domain" description="PB1" evidence="8">
    <location>
        <begin position="3"/>
        <end position="87"/>
    </location>
</feature>
<feature type="domain" description="ZZ-type" evidence="7">
    <location>
        <begin position="110"/>
        <end position="161"/>
    </location>
</feature>
<organism evidence="10">
    <name type="scientific">Trichuris suis</name>
    <name type="common">pig whipworm</name>
    <dbReference type="NCBI Taxonomy" id="68888"/>
    <lineage>
        <taxon>Eukaryota</taxon>
        <taxon>Metazoa</taxon>
        <taxon>Ecdysozoa</taxon>
        <taxon>Nematoda</taxon>
        <taxon>Enoplea</taxon>
        <taxon>Dorylaimia</taxon>
        <taxon>Trichinellida</taxon>
        <taxon>Trichuridae</taxon>
        <taxon>Trichuris</taxon>
    </lineage>
</organism>
<keyword evidence="3" id="KW-0862">Zinc</keyword>
<reference evidence="10 11" key="1">
    <citation type="journal article" date="2014" name="Nat. Genet.">
        <title>Genome and transcriptome of the porcine whipworm Trichuris suis.</title>
        <authorList>
            <person name="Jex A.R."/>
            <person name="Nejsum P."/>
            <person name="Schwarz E.M."/>
            <person name="Hu L."/>
            <person name="Young N.D."/>
            <person name="Hall R.S."/>
            <person name="Korhonen P.K."/>
            <person name="Liao S."/>
            <person name="Thamsborg S."/>
            <person name="Xia J."/>
            <person name="Xu P."/>
            <person name="Wang S."/>
            <person name="Scheerlinck J.P."/>
            <person name="Hofmann A."/>
            <person name="Sternberg P.W."/>
            <person name="Wang J."/>
            <person name="Gasser R.B."/>
        </authorList>
    </citation>
    <scope>NUCLEOTIDE SEQUENCE [LARGE SCALE GENOMIC DNA]</scope>
    <source>
        <strain evidence="10">DCEP-RM93F</strain>
        <strain evidence="9">DCEP-RM93M</strain>
    </source>
</reference>
<dbReference type="SMART" id="SM00666">
    <property type="entry name" value="PB1"/>
    <property type="match status" value="1"/>
</dbReference>
<feature type="region of interest" description="Disordered" evidence="5">
    <location>
        <begin position="206"/>
        <end position="228"/>
    </location>
</feature>
<dbReference type="GO" id="GO:0005080">
    <property type="term" value="F:protein kinase C binding"/>
    <property type="evidence" value="ECO:0007669"/>
    <property type="project" value="TreeGrafter"/>
</dbReference>
<dbReference type="EMBL" id="KL367606">
    <property type="protein sequence ID" value="KFD61932.1"/>
    <property type="molecule type" value="Genomic_DNA"/>
</dbReference>
<evidence type="ECO:0000256" key="2">
    <source>
        <dbReference type="ARBA" id="ARBA00022771"/>
    </source>
</evidence>
<name>A0A085MXI6_9BILA</name>
<dbReference type="GO" id="GO:0035973">
    <property type="term" value="P:aggrephagy"/>
    <property type="evidence" value="ECO:0007669"/>
    <property type="project" value="TreeGrafter"/>
</dbReference>
<dbReference type="Proteomes" id="UP000030758">
    <property type="component" value="Unassembled WGS sequence"/>
</dbReference>